<accession>A0A2K0UN31</accession>
<dbReference type="OrthoDB" id="3900342at2759"/>
<organism evidence="1 2">
    <name type="scientific">Trichoderma harzianum</name>
    <name type="common">Hypocrea lixii</name>
    <dbReference type="NCBI Taxonomy" id="5544"/>
    <lineage>
        <taxon>Eukaryota</taxon>
        <taxon>Fungi</taxon>
        <taxon>Dikarya</taxon>
        <taxon>Ascomycota</taxon>
        <taxon>Pezizomycotina</taxon>
        <taxon>Sordariomycetes</taxon>
        <taxon>Hypocreomycetidae</taxon>
        <taxon>Hypocreales</taxon>
        <taxon>Hypocreaceae</taxon>
        <taxon>Trichoderma</taxon>
    </lineage>
</organism>
<proteinExistence type="predicted"/>
<dbReference type="EMBL" id="MTYI01000016">
    <property type="protein sequence ID" value="PNP59199.1"/>
    <property type="molecule type" value="Genomic_DNA"/>
</dbReference>
<dbReference type="AlphaFoldDB" id="A0A2K0UN31"/>
<sequence>MASNEPEKPKSVKNGITYTRDFEVVEMSDLSANKSQSQFAVATSYSITTNSRPRTTRKKSMGRRFVDSFRRVPGGLPMTGNHGYHVNDDLPDMGQAGGRFYDLRAANVRTANSALARDLKGRHLQMIAIGGSVGRVTFPTVG</sequence>
<gene>
    <name evidence="1" type="ORF">THARTR1_01447</name>
</gene>
<dbReference type="Proteomes" id="UP000236290">
    <property type="component" value="Unassembled WGS sequence"/>
</dbReference>
<evidence type="ECO:0000313" key="2">
    <source>
        <dbReference type="Proteomes" id="UP000236290"/>
    </source>
</evidence>
<comment type="caution">
    <text evidence="1">The sequence shown here is derived from an EMBL/GenBank/DDBJ whole genome shotgun (WGS) entry which is preliminary data.</text>
</comment>
<evidence type="ECO:0000313" key="1">
    <source>
        <dbReference type="EMBL" id="PNP59199.1"/>
    </source>
</evidence>
<reference evidence="1 2" key="1">
    <citation type="submission" date="2017-02" db="EMBL/GenBank/DDBJ databases">
        <title>Genomes of Trichoderma spp. with biocontrol activity.</title>
        <authorList>
            <person name="Gardiner D."/>
            <person name="Kazan K."/>
            <person name="Vos C."/>
            <person name="Harvey P."/>
        </authorList>
    </citation>
    <scope>NUCLEOTIDE SEQUENCE [LARGE SCALE GENOMIC DNA]</scope>
    <source>
        <strain evidence="1 2">Tr1</strain>
    </source>
</reference>
<protein>
    <submittedName>
        <fullName evidence="1">Uncharacterized protein</fullName>
    </submittedName>
</protein>
<name>A0A2K0UN31_TRIHA</name>